<organism evidence="1 2">
    <name type="scientific">Portunus trituberculatus</name>
    <name type="common">Swimming crab</name>
    <name type="synonym">Neptunus trituberculatus</name>
    <dbReference type="NCBI Taxonomy" id="210409"/>
    <lineage>
        <taxon>Eukaryota</taxon>
        <taxon>Metazoa</taxon>
        <taxon>Ecdysozoa</taxon>
        <taxon>Arthropoda</taxon>
        <taxon>Crustacea</taxon>
        <taxon>Multicrustacea</taxon>
        <taxon>Malacostraca</taxon>
        <taxon>Eumalacostraca</taxon>
        <taxon>Eucarida</taxon>
        <taxon>Decapoda</taxon>
        <taxon>Pleocyemata</taxon>
        <taxon>Brachyura</taxon>
        <taxon>Eubrachyura</taxon>
        <taxon>Portunoidea</taxon>
        <taxon>Portunidae</taxon>
        <taxon>Portuninae</taxon>
        <taxon>Portunus</taxon>
    </lineage>
</organism>
<name>A0A5B7FL02_PORTR</name>
<evidence type="ECO:0000313" key="2">
    <source>
        <dbReference type="Proteomes" id="UP000324222"/>
    </source>
</evidence>
<reference evidence="1 2" key="1">
    <citation type="submission" date="2019-05" db="EMBL/GenBank/DDBJ databases">
        <title>Another draft genome of Portunus trituberculatus and its Hox gene families provides insights of decapod evolution.</title>
        <authorList>
            <person name="Jeong J.-H."/>
            <person name="Song I."/>
            <person name="Kim S."/>
            <person name="Choi T."/>
            <person name="Kim D."/>
            <person name="Ryu S."/>
            <person name="Kim W."/>
        </authorList>
    </citation>
    <scope>NUCLEOTIDE SEQUENCE [LARGE SCALE GENOMIC DNA]</scope>
    <source>
        <tissue evidence="1">Muscle</tissue>
    </source>
</reference>
<dbReference type="OrthoDB" id="5953030at2759"/>
<comment type="caution">
    <text evidence="1">The sequence shown here is derived from an EMBL/GenBank/DDBJ whole genome shotgun (WGS) entry which is preliminary data.</text>
</comment>
<sequence>MAKFTVIPLAIKNPAPLLVDGDDVEFSPRGSLLGLSVASIGYTTHVSQRVTRVRSALTGLYRFRDLATGLHLIKALVLPILTYPPIPLHTLSNTAISRLQEVQNSALRFAFGTRWDDFTSSASLHEAASLPALNVHLHEMATKVWQRMEDEGWDQHQHLQALHEETPHRQHA</sequence>
<proteinExistence type="predicted"/>
<accession>A0A5B7FL02</accession>
<keyword evidence="2" id="KW-1185">Reference proteome</keyword>
<protein>
    <submittedName>
        <fullName evidence="1">Uncharacterized protein</fullName>
    </submittedName>
</protein>
<gene>
    <name evidence="1" type="ORF">E2C01_039559</name>
</gene>
<dbReference type="Proteomes" id="UP000324222">
    <property type="component" value="Unassembled WGS sequence"/>
</dbReference>
<dbReference type="EMBL" id="VSRR010006925">
    <property type="protein sequence ID" value="MPC45853.1"/>
    <property type="molecule type" value="Genomic_DNA"/>
</dbReference>
<evidence type="ECO:0000313" key="1">
    <source>
        <dbReference type="EMBL" id="MPC45853.1"/>
    </source>
</evidence>
<dbReference type="AlphaFoldDB" id="A0A5B7FL02"/>